<dbReference type="Proteomes" id="UP000632454">
    <property type="component" value="Unassembled WGS sequence"/>
</dbReference>
<comment type="caution">
    <text evidence="5">The sequence shown here is derived from an EMBL/GenBank/DDBJ whole genome shotgun (WGS) entry which is preliminary data.</text>
</comment>
<gene>
    <name evidence="5" type="ORF">GCM10007298_31990</name>
</gene>
<organism evidence="5 6">
    <name type="scientific">Williamsia phyllosphaerae</name>
    <dbReference type="NCBI Taxonomy" id="885042"/>
    <lineage>
        <taxon>Bacteria</taxon>
        <taxon>Bacillati</taxon>
        <taxon>Actinomycetota</taxon>
        <taxon>Actinomycetes</taxon>
        <taxon>Mycobacteriales</taxon>
        <taxon>Nocardiaceae</taxon>
        <taxon>Williamsia</taxon>
    </lineage>
</organism>
<dbReference type="RefSeq" id="WP_188490938.1">
    <property type="nucleotide sequence ID" value="NZ_BMCS01000002.1"/>
</dbReference>
<proteinExistence type="predicted"/>
<evidence type="ECO:0000256" key="2">
    <source>
        <dbReference type="SAM" id="Phobius"/>
    </source>
</evidence>
<evidence type="ECO:0000259" key="3">
    <source>
        <dbReference type="Pfam" id="PF09972"/>
    </source>
</evidence>
<keyword evidence="2" id="KW-0812">Transmembrane</keyword>
<feature type="domain" description="Predicted membrane protein YciQ-like C-terminal" evidence="4">
    <location>
        <begin position="285"/>
        <end position="506"/>
    </location>
</feature>
<name>A0ABQ1V3A8_9NOCA</name>
<dbReference type="Pfam" id="PF20990">
    <property type="entry name" value="DUF2207_C"/>
    <property type="match status" value="1"/>
</dbReference>
<dbReference type="Pfam" id="PF09972">
    <property type="entry name" value="DUF2207"/>
    <property type="match status" value="1"/>
</dbReference>
<feature type="region of interest" description="Disordered" evidence="1">
    <location>
        <begin position="558"/>
        <end position="584"/>
    </location>
</feature>
<feature type="transmembrane region" description="Helical" evidence="2">
    <location>
        <begin position="398"/>
        <end position="419"/>
    </location>
</feature>
<dbReference type="InterPro" id="IPR018702">
    <property type="entry name" value="DUF2207"/>
</dbReference>
<reference evidence="6" key="1">
    <citation type="journal article" date="2019" name="Int. J. Syst. Evol. Microbiol.">
        <title>The Global Catalogue of Microorganisms (GCM) 10K type strain sequencing project: providing services to taxonomists for standard genome sequencing and annotation.</title>
        <authorList>
            <consortium name="The Broad Institute Genomics Platform"/>
            <consortium name="The Broad Institute Genome Sequencing Center for Infectious Disease"/>
            <person name="Wu L."/>
            <person name="Ma J."/>
        </authorList>
    </citation>
    <scope>NUCLEOTIDE SEQUENCE [LARGE SCALE GENOMIC DNA]</scope>
    <source>
        <strain evidence="6">CCM 7855</strain>
    </source>
</reference>
<evidence type="ECO:0000313" key="6">
    <source>
        <dbReference type="Proteomes" id="UP000632454"/>
    </source>
</evidence>
<dbReference type="InterPro" id="IPR048389">
    <property type="entry name" value="YciQ-like_C"/>
</dbReference>
<keyword evidence="2" id="KW-1133">Transmembrane helix</keyword>
<feature type="transmembrane region" description="Helical" evidence="2">
    <location>
        <begin position="248"/>
        <end position="269"/>
    </location>
</feature>
<evidence type="ECO:0000259" key="4">
    <source>
        <dbReference type="Pfam" id="PF20990"/>
    </source>
</evidence>
<evidence type="ECO:0008006" key="7">
    <source>
        <dbReference type="Google" id="ProtNLM"/>
    </source>
</evidence>
<evidence type="ECO:0000256" key="1">
    <source>
        <dbReference type="SAM" id="MobiDB-lite"/>
    </source>
</evidence>
<protein>
    <recommendedName>
        <fullName evidence="7">DUF2207 domain-containing protein</fullName>
    </recommendedName>
</protein>
<sequence>MRRAVVSVFAVLVVIGAMLLPALFGSFDDSESDAAAETAVITDYTADFEVDDNGTMTATETLDVDFPLSKHGIFRFFDIADPADSHIRYVPKNIRVTRDGSSDGVSLSTERGGRYVVAKIGKADVSISGNHRYVITYEVDGVLSDPINGARGSQFYWNLIPGGWRMPITKATLRATTPTPPQDTRCAVGAGSDAGCQASAAGNTLTVTTGSLEPNTPVTVQTALSTAAPGQKSLPWSIPFDPVFGRSVPLAIVFALLAVVAGVVSWLLARSVREPPPAYPLMYGPPEGMGPAQGAYVLTEKISDDMYAATMLELGEKGVADIDNVDGAWTITGKDGDFGRLDAVTAQTATTLGVAPGQSFSAQPGDVDGGKALKAARARFDSSVTSWSQATGLMQVKGIGSIGALLVIGAALGAGYLFFFSPFHMSLIGLPLAIFAVFALPLAAPEAKTFRTKKGREAWSHIGGFRRVLGTASSEARFDFSGRKELYTQYIPWAVAFGVAEVWATKYRIEVGEDPPTPSYFGAGHGYAAGYGLASMSNFSADFNSSVSSAISAYQATQTTSSSSGGGGGFSGGGGGGGGGGGSW</sequence>
<keyword evidence="2" id="KW-0472">Membrane</keyword>
<feature type="compositionally biased region" description="Gly residues" evidence="1">
    <location>
        <begin position="564"/>
        <end position="584"/>
    </location>
</feature>
<accession>A0ABQ1V3A8</accession>
<feature type="domain" description="DUF2207" evidence="3">
    <location>
        <begin position="41"/>
        <end position="222"/>
    </location>
</feature>
<feature type="transmembrane region" description="Helical" evidence="2">
    <location>
        <begin position="425"/>
        <end position="444"/>
    </location>
</feature>
<keyword evidence="6" id="KW-1185">Reference proteome</keyword>
<dbReference type="EMBL" id="BMCS01000002">
    <property type="protein sequence ID" value="GGF33787.1"/>
    <property type="molecule type" value="Genomic_DNA"/>
</dbReference>
<evidence type="ECO:0000313" key="5">
    <source>
        <dbReference type="EMBL" id="GGF33787.1"/>
    </source>
</evidence>